<keyword evidence="1" id="KW-0812">Transmembrane</keyword>
<dbReference type="Proteomes" id="UP001501456">
    <property type="component" value="Unassembled WGS sequence"/>
</dbReference>
<evidence type="ECO:0000313" key="2">
    <source>
        <dbReference type="EMBL" id="GAA3777815.1"/>
    </source>
</evidence>
<proteinExistence type="predicted"/>
<reference evidence="3" key="1">
    <citation type="journal article" date="2019" name="Int. J. Syst. Evol. Microbiol.">
        <title>The Global Catalogue of Microorganisms (GCM) 10K type strain sequencing project: providing services to taxonomists for standard genome sequencing and annotation.</title>
        <authorList>
            <consortium name="The Broad Institute Genomics Platform"/>
            <consortium name="The Broad Institute Genome Sequencing Center for Infectious Disease"/>
            <person name="Wu L."/>
            <person name="Ma J."/>
        </authorList>
    </citation>
    <scope>NUCLEOTIDE SEQUENCE [LARGE SCALE GENOMIC DNA]</scope>
    <source>
        <strain evidence="3">JCM 17525</strain>
    </source>
</reference>
<evidence type="ECO:0000256" key="1">
    <source>
        <dbReference type="SAM" id="Phobius"/>
    </source>
</evidence>
<dbReference type="EMBL" id="BAABBI010000001">
    <property type="protein sequence ID" value="GAA3777815.1"/>
    <property type="molecule type" value="Genomic_DNA"/>
</dbReference>
<accession>A0ABP7H416</accession>
<sequence length="61" mass="7013">MYYLLGTIAVFVIAYILIKLTVNTKENPDSQLGIMDHPSTFKKQDIEMVDKRLGEDEKPIK</sequence>
<evidence type="ECO:0000313" key="3">
    <source>
        <dbReference type="Proteomes" id="UP001501456"/>
    </source>
</evidence>
<comment type="caution">
    <text evidence="2">The sequence shown here is derived from an EMBL/GenBank/DDBJ whole genome shotgun (WGS) entry which is preliminary data.</text>
</comment>
<gene>
    <name evidence="2" type="ORF">GCM10022271_07530</name>
</gene>
<organism evidence="2 3">
    <name type="scientific">Corallibacter vietnamensis</name>
    <dbReference type="NCBI Taxonomy" id="904130"/>
    <lineage>
        <taxon>Bacteria</taxon>
        <taxon>Pseudomonadati</taxon>
        <taxon>Bacteroidota</taxon>
        <taxon>Flavobacteriia</taxon>
        <taxon>Flavobacteriales</taxon>
        <taxon>Flavobacteriaceae</taxon>
        <taxon>Corallibacter</taxon>
    </lineage>
</organism>
<name>A0ABP7H416_9FLAO</name>
<protein>
    <submittedName>
        <fullName evidence="2">Uncharacterized protein</fullName>
    </submittedName>
</protein>
<keyword evidence="1" id="KW-0472">Membrane</keyword>
<feature type="transmembrane region" description="Helical" evidence="1">
    <location>
        <begin position="6"/>
        <end position="22"/>
    </location>
</feature>
<keyword evidence="1" id="KW-1133">Transmembrane helix</keyword>
<dbReference type="RefSeq" id="WP_344727249.1">
    <property type="nucleotide sequence ID" value="NZ_BAABBI010000001.1"/>
</dbReference>
<keyword evidence="3" id="KW-1185">Reference proteome</keyword>